<reference evidence="1 2" key="1">
    <citation type="submission" date="2014-10" db="EMBL/GenBank/DDBJ databases">
        <title>Draft genome sequence of Actinoplanes utahensis NRRL 12052.</title>
        <authorList>
            <person name="Velasco-Bucheli B."/>
            <person name="del Cerro C."/>
            <person name="Hormigo D."/>
            <person name="Garcia J.L."/>
            <person name="Acebal C."/>
            <person name="Arroyo M."/>
            <person name="de la Mata I."/>
        </authorList>
    </citation>
    <scope>NUCLEOTIDE SEQUENCE [LARGE SCALE GENOMIC DNA]</scope>
    <source>
        <strain evidence="1 2">NRRL 12052</strain>
    </source>
</reference>
<gene>
    <name evidence="1" type="ORF">MB27_15200</name>
</gene>
<protein>
    <submittedName>
        <fullName evidence="1">Uncharacterized protein</fullName>
    </submittedName>
</protein>
<dbReference type="Proteomes" id="UP000054537">
    <property type="component" value="Unassembled WGS sequence"/>
</dbReference>
<proteinExistence type="predicted"/>
<keyword evidence="2" id="KW-1185">Reference proteome</keyword>
<dbReference type="OrthoDB" id="5082334at2"/>
<dbReference type="RefSeq" id="WP_043525180.1">
    <property type="nucleotide sequence ID" value="NZ_BAABKU010000018.1"/>
</dbReference>
<dbReference type="STRING" id="1869.MB27_15200"/>
<organism evidence="1 2">
    <name type="scientific">Actinoplanes utahensis</name>
    <dbReference type="NCBI Taxonomy" id="1869"/>
    <lineage>
        <taxon>Bacteria</taxon>
        <taxon>Bacillati</taxon>
        <taxon>Actinomycetota</taxon>
        <taxon>Actinomycetes</taxon>
        <taxon>Micromonosporales</taxon>
        <taxon>Micromonosporaceae</taxon>
        <taxon>Actinoplanes</taxon>
    </lineage>
</organism>
<comment type="caution">
    <text evidence="1">The sequence shown here is derived from an EMBL/GenBank/DDBJ whole genome shotgun (WGS) entry which is preliminary data.</text>
</comment>
<evidence type="ECO:0000313" key="1">
    <source>
        <dbReference type="EMBL" id="KHD76647.1"/>
    </source>
</evidence>
<sequence>MNWLEFALLHVDEPVTVRVEAPGRRPVPVGPCVIAHHHGTTTVLCPPDTVAPPGTRITLPAGDTVETLTVVTTVHLSAHGTRLPAHQQLDVARGTVSPGVCRPTARSIR</sequence>
<dbReference type="AlphaFoldDB" id="A0A0A6X950"/>
<dbReference type="EMBL" id="JRTT01000016">
    <property type="protein sequence ID" value="KHD76647.1"/>
    <property type="molecule type" value="Genomic_DNA"/>
</dbReference>
<name>A0A0A6X950_ACTUT</name>
<accession>A0A0A6X950</accession>
<evidence type="ECO:0000313" key="2">
    <source>
        <dbReference type="Proteomes" id="UP000054537"/>
    </source>
</evidence>